<evidence type="ECO:0000256" key="1">
    <source>
        <dbReference type="ARBA" id="ARBA00006484"/>
    </source>
</evidence>
<dbReference type="AlphaFoldDB" id="A0A6A2Y2U4"/>
<sequence length="231" mass="24921">MSKLRLQGKVAIITGGASGIGEESVRLFVEHGAFVVITDVQDDLGNQVVASVGLDKVSYRFCDARDEKQVEETVSYTAEETRHFFQQCWCHGLDDRNLGIRHRRLRQCHGHESSCVGGLGPVGYTTSKHTIVGLVRGACSELGGYGIRVNCVSPYGVATPLACKAYNLEPSEVEANCCSVSNLKGIVLKAKHIAEAVLFLASDESVYISGQNLAVDGGFTVVNHSVSEFQQ</sequence>
<reference evidence="2" key="1">
    <citation type="submission" date="2019-09" db="EMBL/GenBank/DDBJ databases">
        <title>Draft genome information of white flower Hibiscus syriacus.</title>
        <authorList>
            <person name="Kim Y.-M."/>
        </authorList>
    </citation>
    <scope>NUCLEOTIDE SEQUENCE [LARGE SCALE GENOMIC DNA]</scope>
    <source>
        <strain evidence="2">YM2019G1</strain>
    </source>
</reference>
<protein>
    <submittedName>
        <fullName evidence="2">Ubiquitin-40S ribosomal protein S27a isoform 1</fullName>
    </submittedName>
</protein>
<dbReference type="PANTHER" id="PTHR42820:SF16">
    <property type="entry name" value="SHORT-CHAIN DEHYDROGENASE REDUCTASE 3B"/>
    <property type="match status" value="1"/>
</dbReference>
<organism evidence="2 3">
    <name type="scientific">Hibiscus syriacus</name>
    <name type="common">Rose of Sharon</name>
    <dbReference type="NCBI Taxonomy" id="106335"/>
    <lineage>
        <taxon>Eukaryota</taxon>
        <taxon>Viridiplantae</taxon>
        <taxon>Streptophyta</taxon>
        <taxon>Embryophyta</taxon>
        <taxon>Tracheophyta</taxon>
        <taxon>Spermatophyta</taxon>
        <taxon>Magnoliopsida</taxon>
        <taxon>eudicotyledons</taxon>
        <taxon>Gunneridae</taxon>
        <taxon>Pentapetalae</taxon>
        <taxon>rosids</taxon>
        <taxon>malvids</taxon>
        <taxon>Malvales</taxon>
        <taxon>Malvaceae</taxon>
        <taxon>Malvoideae</taxon>
        <taxon>Hibiscus</taxon>
    </lineage>
</organism>
<dbReference type="SUPFAM" id="SSF51735">
    <property type="entry name" value="NAD(P)-binding Rossmann-fold domains"/>
    <property type="match status" value="1"/>
</dbReference>
<accession>A0A6A2Y2U4</accession>
<dbReference type="PANTHER" id="PTHR42820">
    <property type="entry name" value="SHORT-CHAIN DEHYDROGENASE REDUCTASE"/>
    <property type="match status" value="1"/>
</dbReference>
<keyword evidence="2" id="KW-0689">Ribosomal protein</keyword>
<comment type="similarity">
    <text evidence="1">Belongs to the short-chain dehydrogenases/reductases (SDR) family.</text>
</comment>
<gene>
    <name evidence="2" type="ORF">F3Y22_tig00113337pilonHSYRG00022</name>
</gene>
<keyword evidence="2" id="KW-0687">Ribonucleoprotein</keyword>
<dbReference type="Pfam" id="PF13561">
    <property type="entry name" value="adh_short_C2"/>
    <property type="match status" value="1"/>
</dbReference>
<dbReference type="PRINTS" id="PR00081">
    <property type="entry name" value="GDHRDH"/>
</dbReference>
<dbReference type="Pfam" id="PF00106">
    <property type="entry name" value="adh_short"/>
    <property type="match status" value="1"/>
</dbReference>
<dbReference type="InterPro" id="IPR002347">
    <property type="entry name" value="SDR_fam"/>
</dbReference>
<comment type="caution">
    <text evidence="2">The sequence shown here is derived from an EMBL/GenBank/DDBJ whole genome shotgun (WGS) entry which is preliminary data.</text>
</comment>
<dbReference type="GO" id="GO:0005840">
    <property type="term" value="C:ribosome"/>
    <property type="evidence" value="ECO:0007669"/>
    <property type="project" value="UniProtKB-KW"/>
</dbReference>
<dbReference type="Proteomes" id="UP000436088">
    <property type="component" value="Unassembled WGS sequence"/>
</dbReference>
<proteinExistence type="inferred from homology"/>
<dbReference type="InterPro" id="IPR036291">
    <property type="entry name" value="NAD(P)-bd_dom_sf"/>
</dbReference>
<keyword evidence="3" id="KW-1185">Reference proteome</keyword>
<evidence type="ECO:0000313" key="3">
    <source>
        <dbReference type="Proteomes" id="UP000436088"/>
    </source>
</evidence>
<name>A0A6A2Y2U4_HIBSY</name>
<dbReference type="Gene3D" id="3.40.50.720">
    <property type="entry name" value="NAD(P)-binding Rossmann-like Domain"/>
    <property type="match status" value="2"/>
</dbReference>
<dbReference type="EMBL" id="VEPZ02001705">
    <property type="protein sequence ID" value="KAE8662414.1"/>
    <property type="molecule type" value="Genomic_DNA"/>
</dbReference>
<evidence type="ECO:0000313" key="2">
    <source>
        <dbReference type="EMBL" id="KAE8662414.1"/>
    </source>
</evidence>